<name>A0ABT8G3U4_9MICO</name>
<evidence type="ECO:0000313" key="2">
    <source>
        <dbReference type="Proteomes" id="UP001172738"/>
    </source>
</evidence>
<organism evidence="1 2">
    <name type="scientific">Demequina zhanjiangensis</name>
    <dbReference type="NCBI Taxonomy" id="3051659"/>
    <lineage>
        <taxon>Bacteria</taxon>
        <taxon>Bacillati</taxon>
        <taxon>Actinomycetota</taxon>
        <taxon>Actinomycetes</taxon>
        <taxon>Micrococcales</taxon>
        <taxon>Demequinaceae</taxon>
        <taxon>Demequina</taxon>
    </lineage>
</organism>
<proteinExistence type="predicted"/>
<evidence type="ECO:0000313" key="1">
    <source>
        <dbReference type="EMBL" id="MDN4473742.1"/>
    </source>
</evidence>
<dbReference type="EMBL" id="JAUHPV010000007">
    <property type="protein sequence ID" value="MDN4473742.1"/>
    <property type="molecule type" value="Genomic_DNA"/>
</dbReference>
<sequence>MTGSALVLMIASMALIWGGLAASAVGLARRPENSHMPPGGEDDPTPTD</sequence>
<keyword evidence="2" id="KW-1185">Reference proteome</keyword>
<gene>
    <name evidence="1" type="ORF">QQX04_12120</name>
</gene>
<accession>A0ABT8G3U4</accession>
<dbReference type="Proteomes" id="UP001172738">
    <property type="component" value="Unassembled WGS sequence"/>
</dbReference>
<reference evidence="1" key="1">
    <citation type="submission" date="2023-06" db="EMBL/GenBank/DDBJ databases">
        <title>SYSU T00b26.</title>
        <authorList>
            <person name="Gao L."/>
            <person name="Fang B.-Z."/>
            <person name="Li W.-J."/>
        </authorList>
    </citation>
    <scope>NUCLEOTIDE SEQUENCE</scope>
    <source>
        <strain evidence="1">SYSU T00b26</strain>
    </source>
</reference>
<dbReference type="RefSeq" id="WP_301129562.1">
    <property type="nucleotide sequence ID" value="NZ_JAUHPV010000007.1"/>
</dbReference>
<dbReference type="InterPro" id="IPR031596">
    <property type="entry name" value="MaAIMP_sms"/>
</dbReference>
<protein>
    <submittedName>
        <fullName evidence="1">Methionine/alanine import family NSS transporter small subunit</fullName>
    </submittedName>
</protein>
<comment type="caution">
    <text evidence="1">The sequence shown here is derived from an EMBL/GenBank/DDBJ whole genome shotgun (WGS) entry which is preliminary data.</text>
</comment>
<dbReference type="NCBIfam" id="NF033493">
    <property type="entry name" value="MetS_like_NSS"/>
    <property type="match status" value="1"/>
</dbReference>
<dbReference type="Pfam" id="PF16951">
    <property type="entry name" value="MaAIMP_sms"/>
    <property type="match status" value="1"/>
</dbReference>